<name>A0A5B7GUP5_PORTR</name>
<reference evidence="2 3" key="1">
    <citation type="submission" date="2019-05" db="EMBL/GenBank/DDBJ databases">
        <title>Another draft genome of Portunus trituberculatus and its Hox gene families provides insights of decapod evolution.</title>
        <authorList>
            <person name="Jeong J.-H."/>
            <person name="Song I."/>
            <person name="Kim S."/>
            <person name="Choi T."/>
            <person name="Kim D."/>
            <person name="Ryu S."/>
            <person name="Kim W."/>
        </authorList>
    </citation>
    <scope>NUCLEOTIDE SEQUENCE [LARGE SCALE GENOMIC DNA]</scope>
    <source>
        <tissue evidence="2">Muscle</tissue>
    </source>
</reference>
<keyword evidence="3" id="KW-1185">Reference proteome</keyword>
<proteinExistence type="predicted"/>
<evidence type="ECO:0000256" key="1">
    <source>
        <dbReference type="SAM" id="MobiDB-lite"/>
    </source>
</evidence>
<evidence type="ECO:0000313" key="2">
    <source>
        <dbReference type="EMBL" id="MPC61336.1"/>
    </source>
</evidence>
<protein>
    <submittedName>
        <fullName evidence="2">Uncharacterized protein</fullName>
    </submittedName>
</protein>
<evidence type="ECO:0000313" key="3">
    <source>
        <dbReference type="Proteomes" id="UP000324222"/>
    </source>
</evidence>
<comment type="caution">
    <text evidence="2">The sequence shown here is derived from an EMBL/GenBank/DDBJ whole genome shotgun (WGS) entry which is preliminary data.</text>
</comment>
<sequence length="49" mass="4674">MGQNGFKNVSGGGGEARPATRLAPQRAGPGLAGAVAVLKPMAGLAGAEN</sequence>
<accession>A0A5B7GUP5</accession>
<gene>
    <name evidence="2" type="ORF">E2C01_055406</name>
</gene>
<dbReference type="EMBL" id="VSRR010018426">
    <property type="protein sequence ID" value="MPC61336.1"/>
    <property type="molecule type" value="Genomic_DNA"/>
</dbReference>
<organism evidence="2 3">
    <name type="scientific">Portunus trituberculatus</name>
    <name type="common">Swimming crab</name>
    <name type="synonym">Neptunus trituberculatus</name>
    <dbReference type="NCBI Taxonomy" id="210409"/>
    <lineage>
        <taxon>Eukaryota</taxon>
        <taxon>Metazoa</taxon>
        <taxon>Ecdysozoa</taxon>
        <taxon>Arthropoda</taxon>
        <taxon>Crustacea</taxon>
        <taxon>Multicrustacea</taxon>
        <taxon>Malacostraca</taxon>
        <taxon>Eumalacostraca</taxon>
        <taxon>Eucarida</taxon>
        <taxon>Decapoda</taxon>
        <taxon>Pleocyemata</taxon>
        <taxon>Brachyura</taxon>
        <taxon>Eubrachyura</taxon>
        <taxon>Portunoidea</taxon>
        <taxon>Portunidae</taxon>
        <taxon>Portuninae</taxon>
        <taxon>Portunus</taxon>
    </lineage>
</organism>
<feature type="region of interest" description="Disordered" evidence="1">
    <location>
        <begin position="1"/>
        <end position="26"/>
    </location>
</feature>
<dbReference type="AlphaFoldDB" id="A0A5B7GUP5"/>
<dbReference type="Proteomes" id="UP000324222">
    <property type="component" value="Unassembled WGS sequence"/>
</dbReference>